<dbReference type="InterPro" id="IPR043519">
    <property type="entry name" value="NT_sf"/>
</dbReference>
<dbReference type="SUPFAM" id="SSF81891">
    <property type="entry name" value="Poly A polymerase C-terminal region-like"/>
    <property type="match status" value="1"/>
</dbReference>
<evidence type="ECO:0008006" key="14">
    <source>
        <dbReference type="Google" id="ProtNLM"/>
    </source>
</evidence>
<evidence type="ECO:0000256" key="7">
    <source>
        <dbReference type="ARBA" id="ARBA00022842"/>
    </source>
</evidence>
<name>A0A2H0D0J1_9BACT</name>
<evidence type="ECO:0000256" key="6">
    <source>
        <dbReference type="ARBA" id="ARBA00022840"/>
    </source>
</evidence>
<evidence type="ECO:0000256" key="4">
    <source>
        <dbReference type="ARBA" id="ARBA00022723"/>
    </source>
</evidence>
<dbReference type="CDD" id="cd00077">
    <property type="entry name" value="HDc"/>
    <property type="match status" value="1"/>
</dbReference>
<keyword evidence="8 9" id="KW-0694">RNA-binding</keyword>
<proteinExistence type="inferred from homology"/>
<keyword evidence="2" id="KW-0819">tRNA processing</keyword>
<evidence type="ECO:0000256" key="2">
    <source>
        <dbReference type="ARBA" id="ARBA00022694"/>
    </source>
</evidence>
<evidence type="ECO:0000256" key="5">
    <source>
        <dbReference type="ARBA" id="ARBA00022741"/>
    </source>
</evidence>
<dbReference type="GO" id="GO:0003723">
    <property type="term" value="F:RNA binding"/>
    <property type="evidence" value="ECO:0007669"/>
    <property type="project" value="UniProtKB-KW"/>
</dbReference>
<evidence type="ECO:0000256" key="9">
    <source>
        <dbReference type="RuleBase" id="RU003953"/>
    </source>
</evidence>
<keyword evidence="6" id="KW-0067">ATP-binding</keyword>
<dbReference type="Proteomes" id="UP000230159">
    <property type="component" value="Unassembled WGS sequence"/>
</dbReference>
<keyword evidence="3" id="KW-0548">Nucleotidyltransferase</keyword>
<sequence length="508" mass="58240">MEITELEKIMNNLEQGGFLAWTKNVYEKDGAEVYLVGGAVRDGLLGFKHIKDYDFVVRGWSMEELGEKLKELGKVDLVGKSFGVYKFVPAGKKMPLAYDIALPRKEISLATGRYRDFKVDYDERLKIKDDLARRDFTINAMAYELKSKKLVDEFGGLKDLADKKIRTVGNPYERFEEDYSRMLRGIRFACQLNWNFEDGTRHALNDLAGHINDQVNGERIVPYEVIASELLRTFVSNPVRAFDLYDALGIFKELAPELLKMKACPQPKNWHSEGDVWQHTRLCLKALQSEALEKRFKSSIIFDDSKSEHSISAELVMAALWHDVGKPYTIKTPAMDGTDRLRFNNHDAESAKLAQENFEKLRLSAAPEFDFDPERAVWLIAKHHLFDTKKLEEMKNSTVEKYFFGERYVGEDLLKLGFADMSASIRADTGEPDLENFDIMVARINELKQLGKDRKLPEPLLNGNEVMEILKMKPGAKVGEILGNLREKQLSAEVKNKYEAIRYIQEIV</sequence>
<dbReference type="Gene3D" id="1.10.3090.10">
    <property type="entry name" value="cca-adding enzyme, domain 2"/>
    <property type="match status" value="1"/>
</dbReference>
<evidence type="ECO:0000256" key="8">
    <source>
        <dbReference type="ARBA" id="ARBA00022884"/>
    </source>
</evidence>
<dbReference type="PANTHER" id="PTHR47545">
    <property type="entry name" value="MULTIFUNCTIONAL CCA PROTEIN"/>
    <property type="match status" value="1"/>
</dbReference>
<dbReference type="CDD" id="cd05398">
    <property type="entry name" value="NT_ClassII-CCAase"/>
    <property type="match status" value="1"/>
</dbReference>
<gene>
    <name evidence="12" type="ORF">COW86_05025</name>
</gene>
<feature type="domain" description="Poly A polymerase head" evidence="10">
    <location>
        <begin position="33"/>
        <end position="166"/>
    </location>
</feature>
<reference evidence="12 13" key="1">
    <citation type="submission" date="2017-09" db="EMBL/GenBank/DDBJ databases">
        <title>Depth-based differentiation of microbial function through sediment-hosted aquifers and enrichment of novel symbionts in the deep terrestrial subsurface.</title>
        <authorList>
            <person name="Probst A.J."/>
            <person name="Ladd B."/>
            <person name="Jarett J.K."/>
            <person name="Geller-Mcgrath D.E."/>
            <person name="Sieber C.M."/>
            <person name="Emerson J.B."/>
            <person name="Anantharaman K."/>
            <person name="Thomas B.C."/>
            <person name="Malmstrom R."/>
            <person name="Stieglmeier M."/>
            <person name="Klingl A."/>
            <person name="Woyke T."/>
            <person name="Ryan C.M."/>
            <person name="Banfield J.F."/>
        </authorList>
    </citation>
    <scope>NUCLEOTIDE SEQUENCE [LARGE SCALE GENOMIC DNA]</scope>
    <source>
        <strain evidence="12">CG22_combo_CG10-13_8_21_14_all_39_9</strain>
    </source>
</reference>
<comment type="similarity">
    <text evidence="9">Belongs to the tRNA nucleotidyltransferase/poly(A) polymerase family.</text>
</comment>
<dbReference type="GO" id="GO:0046872">
    <property type="term" value="F:metal ion binding"/>
    <property type="evidence" value="ECO:0007669"/>
    <property type="project" value="UniProtKB-KW"/>
</dbReference>
<dbReference type="InterPro" id="IPR003607">
    <property type="entry name" value="HD/PDEase_dom"/>
</dbReference>
<dbReference type="GO" id="GO:0016779">
    <property type="term" value="F:nucleotidyltransferase activity"/>
    <property type="evidence" value="ECO:0007669"/>
    <property type="project" value="UniProtKB-KW"/>
</dbReference>
<evidence type="ECO:0000256" key="3">
    <source>
        <dbReference type="ARBA" id="ARBA00022695"/>
    </source>
</evidence>
<dbReference type="SUPFAM" id="SSF81301">
    <property type="entry name" value="Nucleotidyltransferase"/>
    <property type="match status" value="1"/>
</dbReference>
<dbReference type="Pfam" id="PF01743">
    <property type="entry name" value="PolyA_pol"/>
    <property type="match status" value="1"/>
</dbReference>
<dbReference type="Gene3D" id="3.30.460.10">
    <property type="entry name" value="Beta Polymerase, domain 2"/>
    <property type="match status" value="1"/>
</dbReference>
<comment type="caution">
    <text evidence="12">The sequence shown here is derived from an EMBL/GenBank/DDBJ whole genome shotgun (WGS) entry which is preliminary data.</text>
</comment>
<evidence type="ECO:0000313" key="13">
    <source>
        <dbReference type="Proteomes" id="UP000230159"/>
    </source>
</evidence>
<dbReference type="Pfam" id="PF01966">
    <property type="entry name" value="HD"/>
    <property type="match status" value="1"/>
</dbReference>
<dbReference type="GO" id="GO:0005524">
    <property type="term" value="F:ATP binding"/>
    <property type="evidence" value="ECO:0007669"/>
    <property type="project" value="UniProtKB-KW"/>
</dbReference>
<evidence type="ECO:0000256" key="1">
    <source>
        <dbReference type="ARBA" id="ARBA00022679"/>
    </source>
</evidence>
<organism evidence="12 13">
    <name type="scientific">Candidatus Kuenenbacteria bacterium CG22_combo_CG10-13_8_21_14_all_39_9</name>
    <dbReference type="NCBI Taxonomy" id="1974621"/>
    <lineage>
        <taxon>Bacteria</taxon>
        <taxon>Candidatus Kueneniibacteriota</taxon>
    </lineage>
</organism>
<feature type="domain" description="HD" evidence="11">
    <location>
        <begin position="314"/>
        <end position="390"/>
    </location>
</feature>
<dbReference type="Gene3D" id="1.10.246.80">
    <property type="match status" value="1"/>
</dbReference>
<evidence type="ECO:0000313" key="12">
    <source>
        <dbReference type="EMBL" id="PIP75208.1"/>
    </source>
</evidence>
<dbReference type="InterPro" id="IPR006674">
    <property type="entry name" value="HD_domain"/>
</dbReference>
<evidence type="ECO:0000259" key="10">
    <source>
        <dbReference type="Pfam" id="PF01743"/>
    </source>
</evidence>
<dbReference type="AlphaFoldDB" id="A0A2H0D0J1"/>
<keyword evidence="4" id="KW-0479">Metal-binding</keyword>
<protein>
    <recommendedName>
        <fullName evidence="14">HD/PDEase domain-containing protein</fullName>
    </recommendedName>
</protein>
<accession>A0A2H0D0J1</accession>
<dbReference type="GO" id="GO:0008033">
    <property type="term" value="P:tRNA processing"/>
    <property type="evidence" value="ECO:0007669"/>
    <property type="project" value="UniProtKB-KW"/>
</dbReference>
<dbReference type="InterPro" id="IPR050124">
    <property type="entry name" value="tRNA_CCA-adding_enzyme"/>
</dbReference>
<dbReference type="PANTHER" id="PTHR47545:SF1">
    <property type="entry name" value="MULTIFUNCTIONAL CCA PROTEIN"/>
    <property type="match status" value="1"/>
</dbReference>
<keyword evidence="7" id="KW-0460">Magnesium</keyword>
<evidence type="ECO:0000259" key="11">
    <source>
        <dbReference type="Pfam" id="PF01966"/>
    </source>
</evidence>
<keyword evidence="5" id="KW-0547">Nucleotide-binding</keyword>
<dbReference type="InterPro" id="IPR002646">
    <property type="entry name" value="PolA_pol_head_dom"/>
</dbReference>
<keyword evidence="1 9" id="KW-0808">Transferase</keyword>
<dbReference type="EMBL" id="PCTN01000219">
    <property type="protein sequence ID" value="PIP75208.1"/>
    <property type="molecule type" value="Genomic_DNA"/>
</dbReference>